<reference evidence="2 3" key="1">
    <citation type="submission" date="2020-09" db="EMBL/GenBank/DDBJ databases">
        <title>Investigation of environmental microbe.</title>
        <authorList>
            <person name="Ou Y."/>
            <person name="Kang Q."/>
        </authorList>
    </citation>
    <scope>NUCLEOTIDE SEQUENCE [LARGE SCALE GENOMIC DNA]</scope>
    <source>
        <strain evidence="2 3">KJZ-9</strain>
    </source>
</reference>
<name>A0A7H2BLX1_9MICC</name>
<dbReference type="AlphaFoldDB" id="A0A7H2BLX1"/>
<dbReference type="KEGG" id="rama:IDM48_04495"/>
<feature type="region of interest" description="Disordered" evidence="1">
    <location>
        <begin position="1"/>
        <end position="21"/>
    </location>
</feature>
<evidence type="ECO:0000313" key="3">
    <source>
        <dbReference type="Proteomes" id="UP000516421"/>
    </source>
</evidence>
<evidence type="ECO:0000256" key="1">
    <source>
        <dbReference type="SAM" id="MobiDB-lite"/>
    </source>
</evidence>
<sequence length="190" mass="20620">MATVTNNTVIGAPSSTGGLRVGETSVALPTGTKAAIDPALKLVGLVSEDGLEESPERSTDDIRAWGGDIARTVQSEYGLKVTFTLISRTEVTLKEVFGQDNVTTTVDPDDPGTSLRTIVKNEKQLPFRAWVADIMDGDRRLRLVYPNAQITEIGSTQFVHSDLIKYELTLTCYKDSSGNNGYEYESVKTA</sequence>
<gene>
    <name evidence="2" type="ORF">IDM48_04495</name>
</gene>
<dbReference type="Pfam" id="PF25681">
    <property type="entry name" value="Phage_TTP_17"/>
    <property type="match status" value="1"/>
</dbReference>
<dbReference type="EMBL" id="CP061538">
    <property type="protein sequence ID" value="QNV40667.1"/>
    <property type="molecule type" value="Genomic_DNA"/>
</dbReference>
<dbReference type="RefSeq" id="WP_145176230.1">
    <property type="nucleotide sequence ID" value="NZ_CP061538.1"/>
</dbReference>
<evidence type="ECO:0000313" key="2">
    <source>
        <dbReference type="EMBL" id="QNV40667.1"/>
    </source>
</evidence>
<protein>
    <submittedName>
        <fullName evidence="2">Phage tail protein</fullName>
    </submittedName>
</protein>
<dbReference type="Proteomes" id="UP000516421">
    <property type="component" value="Chromosome"/>
</dbReference>
<feature type="compositionally biased region" description="Polar residues" evidence="1">
    <location>
        <begin position="1"/>
        <end position="17"/>
    </location>
</feature>
<keyword evidence="3" id="KW-1185">Reference proteome</keyword>
<organism evidence="2 3">
    <name type="scientific">Rothia amarae</name>
    <dbReference type="NCBI Taxonomy" id="169480"/>
    <lineage>
        <taxon>Bacteria</taxon>
        <taxon>Bacillati</taxon>
        <taxon>Actinomycetota</taxon>
        <taxon>Actinomycetes</taxon>
        <taxon>Micrococcales</taxon>
        <taxon>Micrococcaceae</taxon>
        <taxon>Rothia</taxon>
    </lineage>
</organism>
<proteinExistence type="predicted"/>
<dbReference type="InterPro" id="IPR058154">
    <property type="entry name" value="Bxb1_TTP-like"/>
</dbReference>
<accession>A0A7H2BLX1</accession>